<comment type="function">
    <text evidence="1">Lipid phosphatase which dephosphorylates phosphatidylglycerophosphate (PGP) to phosphatidylglycerol (PG).</text>
</comment>
<dbReference type="PANTHER" id="PTHR36305:SF1">
    <property type="entry name" value="PHOSPHATIDYLGLYCEROPHOSPHATASE A"/>
    <property type="match status" value="1"/>
</dbReference>
<comment type="cofactor">
    <cofactor evidence="1">
        <name>Mg(2+)</name>
        <dbReference type="ChEBI" id="CHEBI:18420"/>
    </cofactor>
</comment>
<keyword evidence="1" id="KW-1208">Phospholipid metabolism</keyword>
<dbReference type="AlphaFoldDB" id="A0A935K9N7"/>
<gene>
    <name evidence="4" type="ORF">IPJ38_06420</name>
</gene>
<keyword evidence="1" id="KW-0460">Magnesium</keyword>
<keyword evidence="2" id="KW-1133">Transmembrane helix</keyword>
<proteinExistence type="predicted"/>
<dbReference type="PANTHER" id="PTHR36305">
    <property type="entry name" value="PHOSPHATIDYLGLYCEROPHOSPHATASE A"/>
    <property type="match status" value="1"/>
</dbReference>
<keyword evidence="1 2" id="KW-0472">Membrane</keyword>
<keyword evidence="1" id="KW-0378">Hydrolase</keyword>
<evidence type="ECO:0000313" key="4">
    <source>
        <dbReference type="EMBL" id="MBK7414791.1"/>
    </source>
</evidence>
<keyword evidence="1" id="KW-0595">Phospholipid degradation</keyword>
<dbReference type="CDD" id="cd06971">
    <property type="entry name" value="PgpA"/>
    <property type="match status" value="1"/>
</dbReference>
<evidence type="ECO:0000313" key="5">
    <source>
        <dbReference type="Proteomes" id="UP000739411"/>
    </source>
</evidence>
<keyword evidence="1 2" id="KW-0812">Transmembrane</keyword>
<evidence type="ECO:0000256" key="1">
    <source>
        <dbReference type="PIRNR" id="PIRNR006162"/>
    </source>
</evidence>
<feature type="transmembrane region" description="Helical" evidence="2">
    <location>
        <begin position="153"/>
        <end position="178"/>
    </location>
</feature>
<dbReference type="PIRSF" id="PIRSF006162">
    <property type="entry name" value="PgpA"/>
    <property type="match status" value="1"/>
</dbReference>
<accession>A0A935K9N7</accession>
<dbReference type="SUPFAM" id="SSF101307">
    <property type="entry name" value="YutG-like"/>
    <property type="match status" value="1"/>
</dbReference>
<keyword evidence="1" id="KW-1003">Cell membrane</keyword>
<organism evidence="4 5">
    <name type="scientific">Candidatus Dechloromonas phosphorivorans</name>
    <dbReference type="NCBI Taxonomy" id="2899244"/>
    <lineage>
        <taxon>Bacteria</taxon>
        <taxon>Pseudomonadati</taxon>
        <taxon>Pseudomonadota</taxon>
        <taxon>Betaproteobacteria</taxon>
        <taxon>Rhodocyclales</taxon>
        <taxon>Azonexaceae</taxon>
        <taxon>Dechloromonas</taxon>
    </lineage>
</organism>
<keyword evidence="1" id="KW-0479">Metal-binding</keyword>
<dbReference type="InterPro" id="IPR007686">
    <property type="entry name" value="YutG/PgpA"/>
</dbReference>
<comment type="caution">
    <text evidence="4">The sequence shown here is derived from an EMBL/GenBank/DDBJ whole genome shotgun (WGS) entry which is preliminary data.</text>
</comment>
<comment type="pathway">
    <text evidence="1">Phospholipid metabolism; phosphatidylglycerol biosynthesis; phosphatidylglycerol from CDP-diacylglycerol: step 2/2.</text>
</comment>
<feature type="domain" description="YutG/PgpA" evidence="3">
    <location>
        <begin position="36"/>
        <end position="174"/>
    </location>
</feature>
<feature type="transmembrane region" description="Helical" evidence="2">
    <location>
        <begin position="71"/>
        <end position="88"/>
    </location>
</feature>
<dbReference type="Pfam" id="PF04608">
    <property type="entry name" value="PgpA"/>
    <property type="match status" value="1"/>
</dbReference>
<dbReference type="InterPro" id="IPR036681">
    <property type="entry name" value="PgpA-like_sf"/>
</dbReference>
<keyword evidence="1" id="KW-0997">Cell inner membrane</keyword>
<comment type="catalytic activity">
    <reaction evidence="1">
        <text>a 1,2-diacyl-sn-glycero-3-phospho-(1'-sn-glycero-3'-phosphate) + H2O = a 1,2-diacyl-sn-glycero-3-phospho-(1'-sn-glycerol) + phosphate</text>
        <dbReference type="Rhea" id="RHEA:33751"/>
        <dbReference type="ChEBI" id="CHEBI:15377"/>
        <dbReference type="ChEBI" id="CHEBI:43474"/>
        <dbReference type="ChEBI" id="CHEBI:60110"/>
        <dbReference type="ChEBI" id="CHEBI:64716"/>
        <dbReference type="EC" id="3.1.3.27"/>
    </reaction>
</comment>
<dbReference type="GO" id="GO:0008962">
    <property type="term" value="F:phosphatidylglycerophosphatase activity"/>
    <property type="evidence" value="ECO:0007669"/>
    <property type="project" value="UniProtKB-EC"/>
</dbReference>
<dbReference type="EC" id="3.1.3.27" evidence="1"/>
<reference evidence="4 5" key="1">
    <citation type="submission" date="2020-10" db="EMBL/GenBank/DDBJ databases">
        <title>Connecting structure to function with the recovery of over 1000 high-quality activated sludge metagenome-assembled genomes encoding full-length rRNA genes using long-read sequencing.</title>
        <authorList>
            <person name="Singleton C.M."/>
            <person name="Petriglieri F."/>
            <person name="Kristensen J.M."/>
            <person name="Kirkegaard R.H."/>
            <person name="Michaelsen T.Y."/>
            <person name="Andersen M.H."/>
            <person name="Karst S.M."/>
            <person name="Dueholm M.S."/>
            <person name="Nielsen P.H."/>
            <person name="Albertsen M."/>
        </authorList>
    </citation>
    <scope>NUCLEOTIDE SEQUENCE [LARGE SCALE GENOMIC DNA]</scope>
    <source>
        <strain evidence="4">EsbW_18-Q3-R4-48_BATAC.463</strain>
    </source>
</reference>
<sequence>MASRLCSIITDTTTLPELKKGPPSLKFLFAHPAHFIACGCGSGLTRWAPGTFGTLFAWITFVFFRPHVNDGELLTLLAGAYLLGIWAIDVTGKGIGDPDHGNIVWDEIVPFWLVLMLTPDTFLWQSAAFALFRYFDITKPQPARYFDEHVKNGFGVMADDLIAAGYTLLSLALLKFVFA</sequence>
<feature type="transmembrane region" description="Helical" evidence="2">
    <location>
        <begin position="108"/>
        <end position="132"/>
    </location>
</feature>
<evidence type="ECO:0000259" key="3">
    <source>
        <dbReference type="Pfam" id="PF04608"/>
    </source>
</evidence>
<evidence type="ECO:0000256" key="2">
    <source>
        <dbReference type="SAM" id="Phobius"/>
    </source>
</evidence>
<name>A0A935K9N7_9RHOO</name>
<keyword evidence="1" id="KW-0443">Lipid metabolism</keyword>
<dbReference type="GO" id="GO:0005886">
    <property type="term" value="C:plasma membrane"/>
    <property type="evidence" value="ECO:0007669"/>
    <property type="project" value="UniProtKB-SubCell"/>
</dbReference>
<dbReference type="GO" id="GO:0009395">
    <property type="term" value="P:phospholipid catabolic process"/>
    <property type="evidence" value="ECO:0007669"/>
    <property type="project" value="UniProtKB-KW"/>
</dbReference>
<keyword evidence="1" id="KW-0442">Lipid degradation</keyword>
<comment type="subcellular location">
    <subcellularLocation>
        <location evidence="1">Cell inner membrane</location>
        <topology evidence="1">Multi-pass membrane protein</topology>
    </subcellularLocation>
</comment>
<dbReference type="EMBL" id="JADJMS010000013">
    <property type="protein sequence ID" value="MBK7414791.1"/>
    <property type="molecule type" value="Genomic_DNA"/>
</dbReference>
<dbReference type="Proteomes" id="UP000739411">
    <property type="component" value="Unassembled WGS sequence"/>
</dbReference>
<dbReference type="GO" id="GO:0046872">
    <property type="term" value="F:metal ion binding"/>
    <property type="evidence" value="ECO:0007669"/>
    <property type="project" value="UniProtKB-KW"/>
</dbReference>
<dbReference type="InterPro" id="IPR026037">
    <property type="entry name" value="PgpA"/>
</dbReference>
<protein>
    <recommendedName>
        <fullName evidence="1">Phosphatidylglycerophosphatase A</fullName>
        <ecNumber evidence="1">3.1.3.27</ecNumber>
    </recommendedName>
    <alternativeName>
        <fullName evidence="1">Phosphatidylglycerolphosphate phosphatase A</fullName>
    </alternativeName>
</protein>